<keyword evidence="4 7" id="KW-0472">Membrane</keyword>
<feature type="compositionally biased region" description="Polar residues" evidence="6">
    <location>
        <begin position="1"/>
        <end position="12"/>
    </location>
</feature>
<feature type="transmembrane region" description="Helical" evidence="7">
    <location>
        <begin position="398"/>
        <end position="419"/>
    </location>
</feature>
<dbReference type="GO" id="GO:0022857">
    <property type="term" value="F:transmembrane transporter activity"/>
    <property type="evidence" value="ECO:0007669"/>
    <property type="project" value="InterPro"/>
</dbReference>
<dbReference type="Pfam" id="PF06738">
    <property type="entry name" value="ThrE"/>
    <property type="match status" value="1"/>
</dbReference>
<protein>
    <submittedName>
        <fullName evidence="10">Threonine/serine exporter family protein</fullName>
    </submittedName>
</protein>
<gene>
    <name evidence="10" type="ORF">FLL45_12060</name>
</gene>
<dbReference type="Pfam" id="PF12821">
    <property type="entry name" value="ThrE_2"/>
    <property type="match status" value="1"/>
</dbReference>
<feature type="transmembrane region" description="Helical" evidence="7">
    <location>
        <begin position="336"/>
        <end position="353"/>
    </location>
</feature>
<feature type="domain" description="Threonine/Serine exporter ThrE" evidence="9">
    <location>
        <begin position="292"/>
        <end position="417"/>
    </location>
</feature>
<feature type="transmembrane region" description="Helical" evidence="7">
    <location>
        <begin position="213"/>
        <end position="235"/>
    </location>
</feature>
<evidence type="ECO:0000259" key="9">
    <source>
        <dbReference type="Pfam" id="PF12821"/>
    </source>
</evidence>
<dbReference type="InterPro" id="IPR010619">
    <property type="entry name" value="ThrE-like_N"/>
</dbReference>
<dbReference type="EMBL" id="VIKR01000003">
    <property type="protein sequence ID" value="TQV73601.1"/>
    <property type="molecule type" value="Genomic_DNA"/>
</dbReference>
<evidence type="ECO:0000313" key="11">
    <source>
        <dbReference type="Proteomes" id="UP000317839"/>
    </source>
</evidence>
<evidence type="ECO:0000313" key="10">
    <source>
        <dbReference type="EMBL" id="TQV73601.1"/>
    </source>
</evidence>
<feature type="transmembrane region" description="Helical" evidence="7">
    <location>
        <begin position="157"/>
        <end position="176"/>
    </location>
</feature>
<dbReference type="AlphaFoldDB" id="A0A545T8R3"/>
<dbReference type="PANTHER" id="PTHR31082:SF4">
    <property type="entry name" value="PHEROMONE-REGULATED MEMBRANE PROTEIN 10"/>
    <property type="match status" value="1"/>
</dbReference>
<feature type="transmembrane region" description="Helical" evidence="7">
    <location>
        <begin position="247"/>
        <end position="267"/>
    </location>
</feature>
<evidence type="ECO:0000256" key="4">
    <source>
        <dbReference type="ARBA" id="ARBA00023136"/>
    </source>
</evidence>
<feature type="transmembrane region" description="Helical" evidence="7">
    <location>
        <begin position="188"/>
        <end position="207"/>
    </location>
</feature>
<evidence type="ECO:0000256" key="3">
    <source>
        <dbReference type="ARBA" id="ARBA00022989"/>
    </source>
</evidence>
<comment type="similarity">
    <text evidence="5">Belongs to the ThrE exporter (TC 2.A.79) family.</text>
</comment>
<feature type="domain" description="Threonine/serine exporter-like N-terminal" evidence="8">
    <location>
        <begin position="30"/>
        <end position="269"/>
    </location>
</feature>
<reference evidence="10 11" key="1">
    <citation type="submission" date="2019-06" db="EMBL/GenBank/DDBJ databases">
        <title>Draft genome of Aliikangiella marina GYP-15.</title>
        <authorList>
            <person name="Wang G."/>
        </authorList>
    </citation>
    <scope>NUCLEOTIDE SEQUENCE [LARGE SCALE GENOMIC DNA]</scope>
    <source>
        <strain evidence="10 11">GYP-15</strain>
    </source>
</reference>
<feature type="transmembrane region" description="Helical" evidence="7">
    <location>
        <begin position="287"/>
        <end position="305"/>
    </location>
</feature>
<evidence type="ECO:0000256" key="1">
    <source>
        <dbReference type="ARBA" id="ARBA00004141"/>
    </source>
</evidence>
<keyword evidence="11" id="KW-1185">Reference proteome</keyword>
<evidence type="ECO:0000256" key="7">
    <source>
        <dbReference type="SAM" id="Phobius"/>
    </source>
</evidence>
<evidence type="ECO:0000256" key="5">
    <source>
        <dbReference type="ARBA" id="ARBA00034125"/>
    </source>
</evidence>
<feature type="region of interest" description="Disordered" evidence="6">
    <location>
        <begin position="1"/>
        <end position="21"/>
    </location>
</feature>
<accession>A0A545T8R3</accession>
<dbReference type="InterPro" id="IPR024528">
    <property type="entry name" value="ThrE_2"/>
</dbReference>
<comment type="caution">
    <text evidence="10">The sequence shown here is derived from an EMBL/GenBank/DDBJ whole genome shotgun (WGS) entry which is preliminary data.</text>
</comment>
<feature type="transmembrane region" description="Helical" evidence="7">
    <location>
        <begin position="133"/>
        <end position="151"/>
    </location>
</feature>
<dbReference type="InterPro" id="IPR051361">
    <property type="entry name" value="ThrE/Ser_Exporter"/>
</dbReference>
<keyword evidence="3 7" id="KW-1133">Transmembrane helix</keyword>
<organism evidence="10 11">
    <name type="scientific">Aliikangiella marina</name>
    <dbReference type="NCBI Taxonomy" id="1712262"/>
    <lineage>
        <taxon>Bacteria</taxon>
        <taxon>Pseudomonadati</taxon>
        <taxon>Pseudomonadota</taxon>
        <taxon>Gammaproteobacteria</taxon>
        <taxon>Oceanospirillales</taxon>
        <taxon>Pleioneaceae</taxon>
        <taxon>Aliikangiella</taxon>
    </lineage>
</organism>
<proteinExistence type="inferred from homology"/>
<name>A0A545T8R3_9GAMM</name>
<feature type="transmembrane region" description="Helical" evidence="7">
    <location>
        <begin position="365"/>
        <end position="386"/>
    </location>
</feature>
<dbReference type="Proteomes" id="UP000317839">
    <property type="component" value="Unassembled WGS sequence"/>
</dbReference>
<dbReference type="RefSeq" id="WP_142942309.1">
    <property type="nucleotide sequence ID" value="NZ_VIKR01000003.1"/>
</dbReference>
<comment type="subcellular location">
    <subcellularLocation>
        <location evidence="1">Membrane</location>
        <topology evidence="1">Multi-pass membrane protein</topology>
    </subcellularLocation>
</comment>
<evidence type="ECO:0000256" key="6">
    <source>
        <dbReference type="SAM" id="MobiDB-lite"/>
    </source>
</evidence>
<dbReference type="PANTHER" id="PTHR31082">
    <property type="entry name" value="PHEROMONE-REGULATED MEMBRANE PROTEIN 10"/>
    <property type="match status" value="1"/>
</dbReference>
<evidence type="ECO:0000259" key="8">
    <source>
        <dbReference type="Pfam" id="PF06738"/>
    </source>
</evidence>
<dbReference type="GO" id="GO:0016020">
    <property type="term" value="C:membrane"/>
    <property type="evidence" value="ECO:0007669"/>
    <property type="project" value="UniProtKB-SubCell"/>
</dbReference>
<evidence type="ECO:0000256" key="2">
    <source>
        <dbReference type="ARBA" id="ARBA00022692"/>
    </source>
</evidence>
<sequence length="428" mass="45093">MSQFSDTLTTESRSLDQVPHAPARSEPIGFLLRLSKALHTYGLPAYELEQTMNGCAEALGYGIQCMSLPTSISMTLLPPGQEPQTFLIRVAPGEVNLEKLRRTTEIAQKVIDGQLSNVEGAAQLKQISDSKPIYPGWVIVLAFALVSASIARIFSGGILEIGAASLVGFVVGFVALASRTRPLLDHLLPSSCAFLATAIAIAIGHYLNDQMSVSVVVISGLIILLPGLSLTIAMAELATQNMVSGTARLTGAATVFIQLAFGSALAVELAKLFINDVQGIAVSPVPLWSVWIAVAVAAIALVPLFEARKRDTFWFLASAMLAFTTVFFASKVLGSSLGAFCGAIVIGLLAKIASKLFSIPGAMIMMPGFIILVPGSVGYRSILALVDKDIVGGLQTAFDVAVIGIALVAGFLISSMVPLPQDKARDEY</sequence>
<dbReference type="OrthoDB" id="1490274at2"/>
<keyword evidence="2 7" id="KW-0812">Transmembrane</keyword>